<keyword evidence="2" id="KW-1185">Reference proteome</keyword>
<sequence>MYLAAKFIPQKTVAQDLLEEGTVHTALARTEDCRKTLRAVKNALEAHWEPFDLATHGLGPAVIKGTFSLIDACLKEKMKALKSKNSTDE</sequence>
<reference evidence="1 2" key="1">
    <citation type="submission" date="2020-04" db="EMBL/GenBank/DDBJ databases">
        <title>Chromosome-level genome assembly of a cyprinid fish Onychostoma macrolepis by integration of Nanopore Sequencing, Bionano and Hi-C technology.</title>
        <authorList>
            <person name="Wang D."/>
        </authorList>
    </citation>
    <scope>NUCLEOTIDE SEQUENCE [LARGE SCALE GENOMIC DNA]</scope>
    <source>
        <strain evidence="1">SWU-2019</strain>
        <tissue evidence="1">Muscle</tissue>
    </source>
</reference>
<gene>
    <name evidence="1" type="ORF">G5714_004234</name>
</gene>
<evidence type="ECO:0000313" key="1">
    <source>
        <dbReference type="EMBL" id="KAF4114011.1"/>
    </source>
</evidence>
<comment type="caution">
    <text evidence="1">The sequence shown here is derived from an EMBL/GenBank/DDBJ whole genome shotgun (WGS) entry which is preliminary data.</text>
</comment>
<proteinExistence type="predicted"/>
<dbReference type="Proteomes" id="UP000579812">
    <property type="component" value="Unassembled WGS sequence"/>
</dbReference>
<protein>
    <submittedName>
        <fullName evidence="1">Uncharacterized protein</fullName>
    </submittedName>
</protein>
<name>A0A7J6D473_9TELE</name>
<dbReference type="EMBL" id="JAAMOB010000004">
    <property type="protein sequence ID" value="KAF4114011.1"/>
    <property type="molecule type" value="Genomic_DNA"/>
</dbReference>
<organism evidence="1 2">
    <name type="scientific">Onychostoma macrolepis</name>
    <dbReference type="NCBI Taxonomy" id="369639"/>
    <lineage>
        <taxon>Eukaryota</taxon>
        <taxon>Metazoa</taxon>
        <taxon>Chordata</taxon>
        <taxon>Craniata</taxon>
        <taxon>Vertebrata</taxon>
        <taxon>Euteleostomi</taxon>
        <taxon>Actinopterygii</taxon>
        <taxon>Neopterygii</taxon>
        <taxon>Teleostei</taxon>
        <taxon>Ostariophysi</taxon>
        <taxon>Cypriniformes</taxon>
        <taxon>Cyprinidae</taxon>
        <taxon>Acrossocheilinae</taxon>
        <taxon>Onychostoma</taxon>
    </lineage>
</organism>
<accession>A0A7J6D473</accession>
<evidence type="ECO:0000313" key="2">
    <source>
        <dbReference type="Proteomes" id="UP000579812"/>
    </source>
</evidence>
<dbReference type="AlphaFoldDB" id="A0A7J6D473"/>